<proteinExistence type="inferred from homology"/>
<dbReference type="PANTHER" id="PTHR42760">
    <property type="entry name" value="SHORT-CHAIN DEHYDROGENASES/REDUCTASES FAMILY MEMBER"/>
    <property type="match status" value="1"/>
</dbReference>
<organism evidence="3 4">
    <name type="scientific">Pseudonocardia benzenivorans</name>
    <dbReference type="NCBI Taxonomy" id="228005"/>
    <lineage>
        <taxon>Bacteria</taxon>
        <taxon>Bacillati</taxon>
        <taxon>Actinomycetota</taxon>
        <taxon>Actinomycetes</taxon>
        <taxon>Pseudonocardiales</taxon>
        <taxon>Pseudonocardiaceae</taxon>
        <taxon>Pseudonocardia</taxon>
    </lineage>
</organism>
<comment type="caution">
    <text evidence="3">The sequence shown here is derived from an EMBL/GenBank/DDBJ whole genome shotgun (WGS) entry which is preliminary data.</text>
</comment>
<accession>A0ABW3VQ88</accession>
<dbReference type="PANTHER" id="PTHR42760:SF40">
    <property type="entry name" value="3-OXOACYL-[ACYL-CARRIER-PROTEIN] REDUCTASE, CHLOROPLASTIC"/>
    <property type="match status" value="1"/>
</dbReference>
<comment type="similarity">
    <text evidence="1 2">Belongs to the short-chain dehydrogenases/reductases (SDR) family.</text>
</comment>
<dbReference type="InterPro" id="IPR036291">
    <property type="entry name" value="NAD(P)-bd_dom_sf"/>
</dbReference>
<dbReference type="EMBL" id="JBHTMB010000288">
    <property type="protein sequence ID" value="MFD1237417.1"/>
    <property type="molecule type" value="Genomic_DNA"/>
</dbReference>
<dbReference type="EC" id="1.1.1.-" evidence="3"/>
<dbReference type="InterPro" id="IPR002347">
    <property type="entry name" value="SDR_fam"/>
</dbReference>
<dbReference type="PRINTS" id="PR00081">
    <property type="entry name" value="GDHRDH"/>
</dbReference>
<dbReference type="PRINTS" id="PR00080">
    <property type="entry name" value="SDRFAMILY"/>
</dbReference>
<dbReference type="RefSeq" id="WP_379653309.1">
    <property type="nucleotide sequence ID" value="NZ_JBHTMB010000288.1"/>
</dbReference>
<dbReference type="Proteomes" id="UP001597182">
    <property type="component" value="Unassembled WGS sequence"/>
</dbReference>
<dbReference type="Pfam" id="PF00106">
    <property type="entry name" value="adh_short"/>
    <property type="match status" value="1"/>
</dbReference>
<dbReference type="GO" id="GO:0016491">
    <property type="term" value="F:oxidoreductase activity"/>
    <property type="evidence" value="ECO:0007669"/>
    <property type="project" value="UniProtKB-KW"/>
</dbReference>
<reference evidence="4" key="1">
    <citation type="journal article" date="2019" name="Int. J. Syst. Evol. Microbiol.">
        <title>The Global Catalogue of Microorganisms (GCM) 10K type strain sequencing project: providing services to taxonomists for standard genome sequencing and annotation.</title>
        <authorList>
            <consortium name="The Broad Institute Genomics Platform"/>
            <consortium name="The Broad Institute Genome Sequencing Center for Infectious Disease"/>
            <person name="Wu L."/>
            <person name="Ma J."/>
        </authorList>
    </citation>
    <scope>NUCLEOTIDE SEQUENCE [LARGE SCALE GENOMIC DNA]</scope>
    <source>
        <strain evidence="4">CCUG 49018</strain>
    </source>
</reference>
<dbReference type="CDD" id="cd05233">
    <property type="entry name" value="SDR_c"/>
    <property type="match status" value="1"/>
</dbReference>
<dbReference type="SUPFAM" id="SSF51735">
    <property type="entry name" value="NAD(P)-binding Rossmann-fold domains"/>
    <property type="match status" value="1"/>
</dbReference>
<protein>
    <submittedName>
        <fullName evidence="3">SDR family NAD(P)-dependent oxidoreductase</fullName>
        <ecNumber evidence="3">1.1.1.-</ecNumber>
    </submittedName>
</protein>
<dbReference type="Gene3D" id="3.40.50.720">
    <property type="entry name" value="NAD(P)-binding Rossmann-like Domain"/>
    <property type="match status" value="1"/>
</dbReference>
<evidence type="ECO:0000256" key="2">
    <source>
        <dbReference type="RuleBase" id="RU000363"/>
    </source>
</evidence>
<evidence type="ECO:0000256" key="1">
    <source>
        <dbReference type="ARBA" id="ARBA00006484"/>
    </source>
</evidence>
<sequence>MTQQVSGDEAKTRQDELIRRAVEQWRDQVADRVVVVTGGARGIGRAMIEGLASAGAKVVAADRTWNGAEQFREQLESSGRGMAVEMDVADDAQIDAACSAVVDRFGTVDVLVNNAALVSETLFRPFGRVPTLETKDSDWEAMFRVNVFGVVKTIRRFICPMIDQGRGSIVNVVSSGVVTSTTGGAYFGLRPWTVEMPYQATKAAVTALTFYLAEEVRTQGVAVNAFMPGHTRASWFDDTARAVSEQGGVYFMRPAVPDHVLPISLFLSAQDGRGATGRLYYIPDWNYDHGFGDYATWLDHALPADMEETYRKLEAASPPYERSGVPHLPFDAQGALFMAAMTNMAAGQGDGGPEQST</sequence>
<evidence type="ECO:0000313" key="4">
    <source>
        <dbReference type="Proteomes" id="UP001597182"/>
    </source>
</evidence>
<evidence type="ECO:0000313" key="3">
    <source>
        <dbReference type="EMBL" id="MFD1237417.1"/>
    </source>
</evidence>
<name>A0ABW3VQ88_9PSEU</name>
<keyword evidence="4" id="KW-1185">Reference proteome</keyword>
<gene>
    <name evidence="3" type="ORF">ACFQ34_29390</name>
</gene>
<keyword evidence="3" id="KW-0560">Oxidoreductase</keyword>